<evidence type="ECO:0000256" key="1">
    <source>
        <dbReference type="SAM" id="MobiDB-lite"/>
    </source>
</evidence>
<evidence type="ECO:0000313" key="2">
    <source>
        <dbReference type="EMBL" id="KIX13532.1"/>
    </source>
</evidence>
<accession>A0A0D2GF61</accession>
<comment type="caution">
    <text evidence="2">The sequence shown here is derived from an EMBL/GenBank/DDBJ whole genome shotgun (WGS) entry which is preliminary data.</text>
</comment>
<reference evidence="2 3" key="1">
    <citation type="submission" date="2013-11" db="EMBL/GenBank/DDBJ databases">
        <title>Metagenomic analysis of a methanogenic consortium involved in long chain n-alkane degradation.</title>
        <authorList>
            <person name="Davidova I.A."/>
            <person name="Callaghan A.V."/>
            <person name="Wawrik B."/>
            <person name="Pruitt S."/>
            <person name="Marks C."/>
            <person name="Duncan K.E."/>
            <person name="Suflita J.M."/>
        </authorList>
    </citation>
    <scope>NUCLEOTIDE SEQUENCE [LARGE SCALE GENOMIC DNA]</scope>
    <source>
        <strain evidence="2 3">SPR</strain>
    </source>
</reference>
<sequence>MSDLNGLSDAPISASREKPRMAFFGKSGKRAREGLFEKQLSR</sequence>
<name>A0A0D2GF61_9BACT</name>
<feature type="region of interest" description="Disordered" evidence="1">
    <location>
        <begin position="1"/>
        <end position="28"/>
    </location>
</feature>
<dbReference type="AlphaFoldDB" id="A0A0D2GF61"/>
<evidence type="ECO:0000313" key="3">
    <source>
        <dbReference type="Proteomes" id="UP000032233"/>
    </source>
</evidence>
<gene>
    <name evidence="2" type="ORF">X474_13685</name>
</gene>
<keyword evidence="3" id="KW-1185">Reference proteome</keyword>
<dbReference type="InParanoid" id="A0A0D2GF61"/>
<dbReference type="EMBL" id="AZAC01000015">
    <property type="protein sequence ID" value="KIX13532.1"/>
    <property type="molecule type" value="Genomic_DNA"/>
</dbReference>
<dbReference type="STRING" id="1429043.X474_13685"/>
<organism evidence="2 3">
    <name type="scientific">Dethiosulfatarculus sandiegensis</name>
    <dbReference type="NCBI Taxonomy" id="1429043"/>
    <lineage>
        <taxon>Bacteria</taxon>
        <taxon>Pseudomonadati</taxon>
        <taxon>Thermodesulfobacteriota</taxon>
        <taxon>Desulfarculia</taxon>
        <taxon>Desulfarculales</taxon>
        <taxon>Desulfarculaceae</taxon>
        <taxon>Dethiosulfatarculus</taxon>
    </lineage>
</organism>
<protein>
    <submittedName>
        <fullName evidence="2">Uncharacterized protein</fullName>
    </submittedName>
</protein>
<dbReference type="Proteomes" id="UP000032233">
    <property type="component" value="Unassembled WGS sequence"/>
</dbReference>
<proteinExistence type="predicted"/>